<evidence type="ECO:0000259" key="1">
    <source>
        <dbReference type="SMART" id="SM00382"/>
    </source>
</evidence>
<evidence type="ECO:0000313" key="2">
    <source>
        <dbReference type="EMBL" id="MEU1951709.1"/>
    </source>
</evidence>
<organism evidence="2 3">
    <name type="scientific">Nocardia rhamnosiphila</name>
    <dbReference type="NCBI Taxonomy" id="426716"/>
    <lineage>
        <taxon>Bacteria</taxon>
        <taxon>Bacillati</taxon>
        <taxon>Actinomycetota</taxon>
        <taxon>Actinomycetes</taxon>
        <taxon>Mycobacteriales</taxon>
        <taxon>Nocardiaceae</taxon>
        <taxon>Nocardia</taxon>
    </lineage>
</organism>
<dbReference type="PIRSF" id="PIRSF007531">
    <property type="entry name" value="CPT"/>
    <property type="match status" value="1"/>
</dbReference>
<keyword evidence="3" id="KW-1185">Reference proteome</keyword>
<dbReference type="EMBL" id="JBEYBF010000003">
    <property type="protein sequence ID" value="MEU1951709.1"/>
    <property type="molecule type" value="Genomic_DNA"/>
</dbReference>
<dbReference type="RefSeq" id="WP_030520061.1">
    <property type="nucleotide sequence ID" value="NZ_JBEYBD010000001.1"/>
</dbReference>
<dbReference type="SUPFAM" id="SSF52540">
    <property type="entry name" value="P-loop containing nucleoside triphosphate hydrolases"/>
    <property type="match status" value="1"/>
</dbReference>
<comment type="caution">
    <text evidence="2">The sequence shown here is derived from an EMBL/GenBank/DDBJ whole genome shotgun (WGS) entry which is preliminary data.</text>
</comment>
<proteinExistence type="predicted"/>
<evidence type="ECO:0000313" key="3">
    <source>
        <dbReference type="Proteomes" id="UP001550628"/>
    </source>
</evidence>
<dbReference type="GeneID" id="96242153"/>
<dbReference type="InterPro" id="IPR027417">
    <property type="entry name" value="P-loop_NTPase"/>
</dbReference>
<gene>
    <name evidence="2" type="ORF">ABZ510_07585</name>
</gene>
<feature type="domain" description="AAA+ ATPase" evidence="1">
    <location>
        <begin position="7"/>
        <end position="198"/>
    </location>
</feature>
<dbReference type="InterPro" id="IPR012853">
    <property type="entry name" value="CPT"/>
</dbReference>
<dbReference type="Pfam" id="PF07931">
    <property type="entry name" value="CPT"/>
    <property type="match status" value="1"/>
</dbReference>
<dbReference type="Gene3D" id="3.40.50.300">
    <property type="entry name" value="P-loop containing nucleotide triphosphate hydrolases"/>
    <property type="match status" value="1"/>
</dbReference>
<dbReference type="Proteomes" id="UP001550628">
    <property type="component" value="Unassembled WGS sequence"/>
</dbReference>
<sequence>MRSPELPARVIFLNGISSSGKTTLARAIQDESDTPFVYWGIDTLFALVPPNWGGGRDGPRSRDGFWYDRTGHDAEGRPTVVIRYGGVGRRMLRSACAAAAAFAHGGDHLVVDEMLLTPDLLSMWLDALSGLEVQLVRVTCPPAVADRRELARGHPAGLARGHLPTVHAHGHPYDTVVDTTTGTPAELARAVLRRERTVLG</sequence>
<dbReference type="SMART" id="SM00382">
    <property type="entry name" value="AAA"/>
    <property type="match status" value="1"/>
</dbReference>
<reference evidence="2 3" key="1">
    <citation type="submission" date="2024-06" db="EMBL/GenBank/DDBJ databases">
        <title>The Natural Products Discovery Center: Release of the First 8490 Sequenced Strains for Exploring Actinobacteria Biosynthetic Diversity.</title>
        <authorList>
            <person name="Kalkreuter E."/>
            <person name="Kautsar S.A."/>
            <person name="Yang D."/>
            <person name="Bader C.D."/>
            <person name="Teijaro C.N."/>
            <person name="Fluegel L."/>
            <person name="Davis C.M."/>
            <person name="Simpson J.R."/>
            <person name="Lauterbach L."/>
            <person name="Steele A.D."/>
            <person name="Gui C."/>
            <person name="Meng S."/>
            <person name="Li G."/>
            <person name="Viehrig K."/>
            <person name="Ye F."/>
            <person name="Su P."/>
            <person name="Kiefer A.F."/>
            <person name="Nichols A."/>
            <person name="Cepeda A.J."/>
            <person name="Yan W."/>
            <person name="Fan B."/>
            <person name="Jiang Y."/>
            <person name="Adhikari A."/>
            <person name="Zheng C.-J."/>
            <person name="Schuster L."/>
            <person name="Cowan T.M."/>
            <person name="Smanski M.J."/>
            <person name="Chevrette M.G."/>
            <person name="De Carvalho L.P.S."/>
            <person name="Shen B."/>
        </authorList>
    </citation>
    <scope>NUCLEOTIDE SEQUENCE [LARGE SCALE GENOMIC DNA]</scope>
    <source>
        <strain evidence="2 3">NPDC019708</strain>
    </source>
</reference>
<dbReference type="InterPro" id="IPR003593">
    <property type="entry name" value="AAA+_ATPase"/>
</dbReference>
<name>A0ABV2WLF5_9NOCA</name>
<accession>A0ABV2WLF5</accession>
<protein>
    <submittedName>
        <fullName evidence="2">Chloramphenicol phosphotransferase</fullName>
    </submittedName>
</protein>